<evidence type="ECO:0000313" key="3">
    <source>
        <dbReference type="Proteomes" id="UP000255140"/>
    </source>
</evidence>
<keyword evidence="1" id="KW-0472">Membrane</keyword>
<dbReference type="AlphaFoldDB" id="A0AB74H7J7"/>
<organism evidence="2 3">
    <name type="scientific">Streptococcus agalactiae</name>
    <dbReference type="NCBI Taxonomy" id="1311"/>
    <lineage>
        <taxon>Bacteria</taxon>
        <taxon>Bacillati</taxon>
        <taxon>Bacillota</taxon>
        <taxon>Bacilli</taxon>
        <taxon>Lactobacillales</taxon>
        <taxon>Streptococcaceae</taxon>
        <taxon>Streptococcus</taxon>
    </lineage>
</organism>
<gene>
    <name evidence="2" type="ORF">NCTC9828_01983</name>
</gene>
<evidence type="ECO:0000313" key="2">
    <source>
        <dbReference type="EMBL" id="SUN29709.1"/>
    </source>
</evidence>
<proteinExistence type="predicted"/>
<dbReference type="Proteomes" id="UP000255140">
    <property type="component" value="Unassembled WGS sequence"/>
</dbReference>
<name>A0AB74H7J7_STRAG</name>
<accession>A0AB74H7J7</accession>
<feature type="transmembrane region" description="Helical" evidence="1">
    <location>
        <begin position="6"/>
        <end position="31"/>
    </location>
</feature>
<reference evidence="2 3" key="1">
    <citation type="submission" date="2018-06" db="EMBL/GenBank/DDBJ databases">
        <authorList>
            <consortium name="Pathogen Informatics"/>
            <person name="Doyle S."/>
        </authorList>
    </citation>
    <scope>NUCLEOTIDE SEQUENCE [LARGE SCALE GENOMIC DNA]</scope>
    <source>
        <strain evidence="2 3">NCTC9828</strain>
    </source>
</reference>
<evidence type="ECO:0000256" key="1">
    <source>
        <dbReference type="SAM" id="Phobius"/>
    </source>
</evidence>
<sequence length="43" mass="5180">MIFWNLSFWIMGAIFFCFWVAILLVIIVGFIKGIIDIFNKEYF</sequence>
<dbReference type="EMBL" id="UHEW01000005">
    <property type="protein sequence ID" value="SUN29709.1"/>
    <property type="molecule type" value="Genomic_DNA"/>
</dbReference>
<protein>
    <submittedName>
        <fullName evidence="2">Uncharacterized protein</fullName>
    </submittedName>
</protein>
<comment type="caution">
    <text evidence="2">The sequence shown here is derived from an EMBL/GenBank/DDBJ whole genome shotgun (WGS) entry which is preliminary data.</text>
</comment>
<keyword evidence="1" id="KW-1133">Transmembrane helix</keyword>
<keyword evidence="1" id="KW-0812">Transmembrane</keyword>